<reference evidence="3 4" key="1">
    <citation type="journal article" date="2021" name="Sci. Rep.">
        <title>The genome of the diatom Chaetoceros tenuissimus carries an ancient integrated fragment of an extant virus.</title>
        <authorList>
            <person name="Hongo Y."/>
            <person name="Kimura K."/>
            <person name="Takaki Y."/>
            <person name="Yoshida Y."/>
            <person name="Baba S."/>
            <person name="Kobayashi G."/>
            <person name="Nagasaki K."/>
            <person name="Hano T."/>
            <person name="Tomaru Y."/>
        </authorList>
    </citation>
    <scope>NUCLEOTIDE SEQUENCE [LARGE SCALE GENOMIC DNA]</scope>
    <source>
        <strain evidence="3 4">NIES-3715</strain>
    </source>
</reference>
<evidence type="ECO:0000313" key="4">
    <source>
        <dbReference type="Proteomes" id="UP001054902"/>
    </source>
</evidence>
<evidence type="ECO:0000313" key="3">
    <source>
        <dbReference type="EMBL" id="GFH54387.1"/>
    </source>
</evidence>
<sequence length="939" mass="108450">MGNSRFFWNRMRLCSFSVFLMWLTSLQTATFIASKSISIPSTSIVNETCTSAILTVIDEERNSQNCIDIQLQKCQDDLEKAIQAESLRVQALSTMNDDLVLMTSKLADEFMRNVSSFQSILGRWSESHSLPTENSTCSAEDREFMSSSIYNVDNLKREALAQTSNYRDESVHVVQNIADYTKTRMTYDKNYATQYIGDFEDTALQYMRSIRLPKSPAMPNLDELKSHMQGIIGCSTFVSTSSSSCIKLFPHFDISPWENHIASTLEKWEAVGHHYEKSYNDMIHKFQQFNATYTNYYFNFAGFWARLDYVWNMIETQPYHQATWQTLMVYAPTLGKLVIPNDVYDAFRFAKQLFGGGVWSKYLPALYPIDLDQYFRNEWYEDFRKDFDVLQETWKEKYNVTYYEFKDGWGDALKDVQVAVNHVESEIQDKVMELKQKVSIIPDDYNPPKYKMDSTLDEQIQSFEKTSEIFLQESTDSIYGVTNTSDKIIPEDSQHSEFDSPFSNGTNINARLNGFDIAFEELTKPGFKFQWWFIKFDNFSSVLFFLDFSFRIFLTIRMYYKYWDVSSITIPQVDIRTHQEMNNPFRMSNGRLLFLFFTNPIVGLFLATIVVAAITATAIGVYTPIYLDYRNGCRSQDIGSAFLGENVYSLSYNYAYRGGASSLIKGKEKYDVYRSNSCTSSNFETVSKFNRNSHQMEIQFASIDQTDIYIDTFEKCLNIPQFDLDFRNKCIQGDNHHDCPFNSTEILQMRSNQPGELLKSDVRNGRDDPAWVLNDSIFDCSILPKCDSTCSGPHKGRIQRVTKECSCVVEWFIHALILRWLLTLFVFISTNVSRVMLINGLAKVFWKKLHPGTVIGRANCDEFGRIITHGDGSTKGDYSDRKNENVSASVRKDIKKKMQKNSFIFQAKGYATIFCSLLLTCAWVAMILIAPNEVHVDWL</sequence>
<keyword evidence="1" id="KW-1133">Transmembrane helix</keyword>
<feature type="transmembrane region" description="Helical" evidence="1">
    <location>
        <begin position="909"/>
        <end position="930"/>
    </location>
</feature>
<keyword evidence="1" id="KW-0472">Membrane</keyword>
<feature type="transmembrane region" description="Helical" evidence="1">
    <location>
        <begin position="592"/>
        <end position="625"/>
    </location>
</feature>
<keyword evidence="2" id="KW-0732">Signal</keyword>
<protein>
    <submittedName>
        <fullName evidence="3">Uncharacterized protein</fullName>
    </submittedName>
</protein>
<gene>
    <name evidence="3" type="ORF">CTEN210_10863</name>
</gene>
<feature type="transmembrane region" description="Helical" evidence="1">
    <location>
        <begin position="531"/>
        <end position="554"/>
    </location>
</feature>
<dbReference type="EMBL" id="BLLK01000047">
    <property type="protein sequence ID" value="GFH54387.1"/>
    <property type="molecule type" value="Genomic_DNA"/>
</dbReference>
<proteinExistence type="predicted"/>
<feature type="chain" id="PRO_5042223984" evidence="2">
    <location>
        <begin position="29"/>
        <end position="939"/>
    </location>
</feature>
<dbReference type="AlphaFoldDB" id="A0AAD3CY62"/>
<dbReference type="Proteomes" id="UP001054902">
    <property type="component" value="Unassembled WGS sequence"/>
</dbReference>
<keyword evidence="4" id="KW-1185">Reference proteome</keyword>
<name>A0AAD3CY62_9STRA</name>
<comment type="caution">
    <text evidence="3">The sequence shown here is derived from an EMBL/GenBank/DDBJ whole genome shotgun (WGS) entry which is preliminary data.</text>
</comment>
<keyword evidence="1" id="KW-0812">Transmembrane</keyword>
<feature type="signal peptide" evidence="2">
    <location>
        <begin position="1"/>
        <end position="28"/>
    </location>
</feature>
<organism evidence="3 4">
    <name type="scientific">Chaetoceros tenuissimus</name>
    <dbReference type="NCBI Taxonomy" id="426638"/>
    <lineage>
        <taxon>Eukaryota</taxon>
        <taxon>Sar</taxon>
        <taxon>Stramenopiles</taxon>
        <taxon>Ochrophyta</taxon>
        <taxon>Bacillariophyta</taxon>
        <taxon>Coscinodiscophyceae</taxon>
        <taxon>Chaetocerotophycidae</taxon>
        <taxon>Chaetocerotales</taxon>
        <taxon>Chaetocerotaceae</taxon>
        <taxon>Chaetoceros</taxon>
    </lineage>
</organism>
<accession>A0AAD3CY62</accession>
<feature type="transmembrane region" description="Helical" evidence="1">
    <location>
        <begin position="811"/>
        <end position="828"/>
    </location>
</feature>
<evidence type="ECO:0000256" key="1">
    <source>
        <dbReference type="SAM" id="Phobius"/>
    </source>
</evidence>
<evidence type="ECO:0000256" key="2">
    <source>
        <dbReference type="SAM" id="SignalP"/>
    </source>
</evidence>